<dbReference type="PDB" id="7RWZ">
    <property type="method" value="EM"/>
    <property type="resolution" value="4.00 A"/>
    <property type="chains" value="A=1-355"/>
</dbReference>
<keyword evidence="2" id="KW-0002">3D-structure</keyword>
<protein>
    <recommendedName>
        <fullName evidence="3">Phage capsid protein</fullName>
    </recommendedName>
</protein>
<sequence>MKIMKEFKEQFGYQLSNFDDMDIKGYANLYQKDIGKDVSMIEQGLKQLSITETEVLLPEQINKKLLGVLNMNEVNQSSNTWVGTLTKQLVSSENNFNIQELPTARKEVFKELLVNRELPQTLRDVITITDDEHVESIPALSYIKDKLATNGIELSLNGSSKYFDRREGHIYTEVADSVVHGSDRTLDDLLKEIFINECVSYETTLLLDKNNASGLIDKDNQDLSLYNQGIKEVSNTSMYDGIKQAMKDIPQTFRRKVSVVMNTEHHDKLIKELAQMGLGTLAGDLTKLFNVSHVVVTDDAQDIFVGDFGHAIYAKYEPIMYNKKKQALKGVYQFALNYVFDIKIVPELLRIVKVK</sequence>
<evidence type="ECO:0007829" key="2">
    <source>
        <dbReference type="PDB" id="7RWZ"/>
    </source>
</evidence>
<accession>E2FZQ5</accession>
<dbReference type="AlphaFoldDB" id="E2FZQ5"/>
<reference evidence="2" key="2">
    <citation type="journal article" date="2021" name="Nat. Commun.">
        <title>Shape shifter: redirection of prolate phage capsid assembly by staphylococcal pathogenicity islands.</title>
        <authorList>
            <person name="Hawkins N.C."/>
            <person name="Kizziah J.L."/>
            <person name="Penades J.R."/>
            <person name="Dokland T."/>
        </authorList>
    </citation>
    <scope>STRUCTURE BY ELECTRON MICROSCOPY (4.00 ANGSTROMS)</scope>
</reference>
<dbReference type="EMDB" id="EMD-24720"/>
<evidence type="ECO:0000313" key="1">
    <source>
        <dbReference type="EMBL" id="ADN53652.1"/>
    </source>
</evidence>
<reference evidence="1" key="1">
    <citation type="journal article" date="2010" name="Mol. Microbiol.">
        <title>Adaptation of Staphylococcus aureus to ruminant and equine hosts involves SaPI-carried variants of von Willebrand factor-binding protein.</title>
        <authorList>
            <person name="Viana D."/>
            <person name="Blanco J."/>
            <person name="Tormo-Mas M.A."/>
            <person name="Selva L."/>
            <person name="Guinane C.M."/>
            <person name="Baselga R."/>
            <person name="Corpa J.M."/>
            <person name="Lasa I."/>
            <person name="Novick R.P."/>
            <person name="Fitzgerald J.R."/>
            <person name="Penades J.R."/>
        </authorList>
    </citation>
    <scope>NUCLEOTIDE SEQUENCE</scope>
    <source>
        <strain evidence="1">JP5338</strain>
    </source>
</reference>
<organism evidence="1">
    <name type="scientific">Staphylococcus aureus</name>
    <dbReference type="NCBI Taxonomy" id="1280"/>
    <lineage>
        <taxon>Bacteria</taxon>
        <taxon>Bacillati</taxon>
        <taxon>Bacillota</taxon>
        <taxon>Bacilli</taxon>
        <taxon>Bacillales</taxon>
        <taxon>Staphylococcaceae</taxon>
        <taxon>Staphylococcus</taxon>
    </lineage>
</organism>
<proteinExistence type="evidence at protein level"/>
<dbReference type="SMR" id="E2FZQ5"/>
<name>E2FZQ5_STAAU</name>
<dbReference type="EMBL" id="HM228919">
    <property type="protein sequence ID" value="ADN53652.1"/>
    <property type="molecule type" value="Genomic_DNA"/>
</dbReference>
<evidence type="ECO:0008006" key="3">
    <source>
        <dbReference type="Google" id="ProtNLM"/>
    </source>
</evidence>